<accession>A0A3N8PTN9</accession>
<comment type="caution">
    <text evidence="1">The sequence shown here is derived from an EMBL/GenBank/DDBJ whole genome shotgun (WGS) entry which is preliminary data.</text>
</comment>
<dbReference type="GO" id="GO:0019634">
    <property type="term" value="P:organic phosphonate metabolic process"/>
    <property type="evidence" value="ECO:0007669"/>
    <property type="project" value="InterPro"/>
</dbReference>
<dbReference type="GO" id="GO:0016829">
    <property type="term" value="F:lyase activity"/>
    <property type="evidence" value="ECO:0007669"/>
    <property type="project" value="UniProtKB-KW"/>
</dbReference>
<dbReference type="GO" id="GO:0015716">
    <property type="term" value="P:organic phosphonate transport"/>
    <property type="evidence" value="ECO:0007669"/>
    <property type="project" value="InterPro"/>
</dbReference>
<sequence length="156" mass="17254">MNDSTVDVSPARRRWFALLARAPRATLESGLATVLKGRERPDFEWLRAPETGLTMVRGRIGGSGEPFNVGETTVTRAALRLQLPDGHGVMGVAYRLGRDERCVELAAMADALLQCAQWHDKVEACVLAPIERGLEDEKQVRRAKTASTRVDFYTMA</sequence>
<proteinExistence type="predicted"/>
<dbReference type="EMBL" id="QTQV01000009">
    <property type="protein sequence ID" value="RQT14964.1"/>
    <property type="molecule type" value="Genomic_DNA"/>
</dbReference>
<gene>
    <name evidence="1" type="primary">phnG</name>
    <name evidence="1" type="ORF">DF051_17610</name>
</gene>
<evidence type="ECO:0000313" key="1">
    <source>
        <dbReference type="EMBL" id="RQT14964.1"/>
    </source>
</evidence>
<dbReference type="Pfam" id="PF06754">
    <property type="entry name" value="PhnG"/>
    <property type="match status" value="1"/>
</dbReference>
<organism evidence="1 2">
    <name type="scientific">Burkholderia contaminans</name>
    <dbReference type="NCBI Taxonomy" id="488447"/>
    <lineage>
        <taxon>Bacteria</taxon>
        <taxon>Pseudomonadati</taxon>
        <taxon>Pseudomonadota</taxon>
        <taxon>Betaproteobacteria</taxon>
        <taxon>Burkholderiales</taxon>
        <taxon>Burkholderiaceae</taxon>
        <taxon>Burkholderia</taxon>
        <taxon>Burkholderia cepacia complex</taxon>
    </lineage>
</organism>
<dbReference type="RefSeq" id="WP_124580066.1">
    <property type="nucleotide sequence ID" value="NZ_QTQV01000009.1"/>
</dbReference>
<name>A0A3N8PTN9_9BURK</name>
<dbReference type="Proteomes" id="UP000277921">
    <property type="component" value="Unassembled WGS sequence"/>
</dbReference>
<keyword evidence="1" id="KW-0456">Lyase</keyword>
<evidence type="ECO:0000313" key="2">
    <source>
        <dbReference type="Proteomes" id="UP000277921"/>
    </source>
</evidence>
<dbReference type="AlphaFoldDB" id="A0A3N8PTN9"/>
<dbReference type="InterPro" id="IPR009609">
    <property type="entry name" value="Phosphonate_metab_PhnG"/>
</dbReference>
<reference evidence="1 2" key="1">
    <citation type="submission" date="2018-08" db="EMBL/GenBank/DDBJ databases">
        <title>Comparative analysis of Burkholderia isolates from Puerto Rico.</title>
        <authorList>
            <person name="Hall C."/>
            <person name="Sahl J."/>
            <person name="Wagner D."/>
        </authorList>
    </citation>
    <scope>NUCLEOTIDE SEQUENCE [LARGE SCALE GENOMIC DNA]</scope>
    <source>
        <strain evidence="1 2">Bp9025</strain>
    </source>
</reference>
<dbReference type="NCBIfam" id="TIGR03293">
    <property type="entry name" value="PhnG_redo"/>
    <property type="match status" value="1"/>
</dbReference>
<protein>
    <submittedName>
        <fullName evidence="1">Phosphonate C-P lyase system protein PhnG</fullName>
    </submittedName>
</protein>